<keyword evidence="1" id="KW-1133">Transmembrane helix</keyword>
<sequence>MAKNKSQKNSFFKKTSGISSQISLFFAFSIDFVLSFLKKTYKEQIFRGKIKAKFAVQKITNYICNP</sequence>
<evidence type="ECO:0000256" key="1">
    <source>
        <dbReference type="SAM" id="Phobius"/>
    </source>
</evidence>
<dbReference type="EMBL" id="AAWS01000080">
    <property type="protein sequence ID" value="EAY24163.1"/>
    <property type="molecule type" value="Genomic_DNA"/>
</dbReference>
<name>A1ZZQ5_MICM2</name>
<accession>A1ZZQ5</accession>
<dbReference type="Proteomes" id="UP000004095">
    <property type="component" value="Unassembled WGS sequence"/>
</dbReference>
<keyword evidence="1" id="KW-0812">Transmembrane</keyword>
<protein>
    <submittedName>
        <fullName evidence="2">Uncharacterized protein</fullName>
    </submittedName>
</protein>
<comment type="caution">
    <text evidence="2">The sequence shown here is derived from an EMBL/GenBank/DDBJ whole genome shotgun (WGS) entry which is preliminary data.</text>
</comment>
<gene>
    <name evidence="2" type="ORF">M23134_00978</name>
</gene>
<dbReference type="AlphaFoldDB" id="A1ZZQ5"/>
<evidence type="ECO:0000313" key="3">
    <source>
        <dbReference type="Proteomes" id="UP000004095"/>
    </source>
</evidence>
<reference evidence="2 3" key="1">
    <citation type="submission" date="2007-01" db="EMBL/GenBank/DDBJ databases">
        <authorList>
            <person name="Haygood M."/>
            <person name="Podell S."/>
            <person name="Anderson C."/>
            <person name="Hopkinson B."/>
            <person name="Roe K."/>
            <person name="Barbeau K."/>
            <person name="Gaasterland T."/>
            <person name="Ferriera S."/>
            <person name="Johnson J."/>
            <person name="Kravitz S."/>
            <person name="Beeson K."/>
            <person name="Sutton G."/>
            <person name="Rogers Y.-H."/>
            <person name="Friedman R."/>
            <person name="Frazier M."/>
            <person name="Venter J.C."/>
        </authorList>
    </citation>
    <scope>NUCLEOTIDE SEQUENCE [LARGE SCALE GENOMIC DNA]</scope>
    <source>
        <strain evidence="2 3">ATCC 23134</strain>
    </source>
</reference>
<keyword evidence="3" id="KW-1185">Reference proteome</keyword>
<evidence type="ECO:0000313" key="2">
    <source>
        <dbReference type="EMBL" id="EAY24163.1"/>
    </source>
</evidence>
<feature type="transmembrane region" description="Helical" evidence="1">
    <location>
        <begin position="18"/>
        <end position="37"/>
    </location>
</feature>
<proteinExistence type="predicted"/>
<keyword evidence="1" id="KW-0472">Membrane</keyword>
<organism evidence="2 3">
    <name type="scientific">Microscilla marina ATCC 23134</name>
    <dbReference type="NCBI Taxonomy" id="313606"/>
    <lineage>
        <taxon>Bacteria</taxon>
        <taxon>Pseudomonadati</taxon>
        <taxon>Bacteroidota</taxon>
        <taxon>Cytophagia</taxon>
        <taxon>Cytophagales</taxon>
        <taxon>Microscillaceae</taxon>
        <taxon>Microscilla</taxon>
    </lineage>
</organism>